<dbReference type="EMBL" id="SBKN01000001">
    <property type="protein sequence ID" value="RXR23990.1"/>
    <property type="molecule type" value="Genomic_DNA"/>
</dbReference>
<reference evidence="2" key="1">
    <citation type="submission" date="2019-01" db="EMBL/GenBank/DDBJ databases">
        <title>Cytophagaceae bacterium strain CAR-16.</title>
        <authorList>
            <person name="Chen W.-M."/>
        </authorList>
    </citation>
    <scope>NUCLEOTIDE SEQUENCE [LARGE SCALE GENOMIC DNA]</scope>
    <source>
        <strain evidence="2">WWJ-16</strain>
    </source>
</reference>
<evidence type="ECO:0000313" key="2">
    <source>
        <dbReference type="Proteomes" id="UP000289857"/>
    </source>
</evidence>
<protein>
    <submittedName>
        <fullName evidence="1">Uncharacterized protein</fullName>
    </submittedName>
</protein>
<accession>A0A4V1N2X2</accession>
<dbReference type="OrthoDB" id="9992008at2"/>
<dbReference type="AlphaFoldDB" id="A0A4V1N2X2"/>
<organism evidence="1 2">
    <name type="scientific">Flavobacterium stagni</name>
    <dbReference type="NCBI Taxonomy" id="2506421"/>
    <lineage>
        <taxon>Bacteria</taxon>
        <taxon>Pseudomonadati</taxon>
        <taxon>Bacteroidota</taxon>
        <taxon>Flavobacteriia</taxon>
        <taxon>Flavobacteriales</taxon>
        <taxon>Flavobacteriaceae</taxon>
        <taxon>Flavobacterium</taxon>
    </lineage>
</organism>
<gene>
    <name evidence="1" type="ORF">EQG61_00700</name>
</gene>
<dbReference type="Proteomes" id="UP000289857">
    <property type="component" value="Unassembled WGS sequence"/>
</dbReference>
<comment type="caution">
    <text evidence="1">The sequence shown here is derived from an EMBL/GenBank/DDBJ whole genome shotgun (WGS) entry which is preliminary data.</text>
</comment>
<keyword evidence="2" id="KW-1185">Reference proteome</keyword>
<evidence type="ECO:0000313" key="1">
    <source>
        <dbReference type="EMBL" id="RXR23990.1"/>
    </source>
</evidence>
<name>A0A4V1N2X2_9FLAO</name>
<dbReference type="RefSeq" id="WP_129459955.1">
    <property type="nucleotide sequence ID" value="NZ_SBKN01000001.1"/>
</dbReference>
<sequence length="66" mass="7829">MFSQIKNFLKLFSTKREEAILTCLKNDIALTDENIREVESILKQRKERDAKLLAIKNRSKEGFDHY</sequence>
<proteinExistence type="predicted"/>